<gene>
    <name evidence="5" type="ORF">NZH93_08895</name>
</gene>
<dbReference type="InterPro" id="IPR005158">
    <property type="entry name" value="BTAD"/>
</dbReference>
<dbReference type="InterPro" id="IPR016032">
    <property type="entry name" value="Sig_transdc_resp-reg_C-effctor"/>
</dbReference>
<keyword evidence="6" id="KW-1185">Reference proteome</keyword>
<dbReference type="InterPro" id="IPR036388">
    <property type="entry name" value="WH-like_DNA-bd_sf"/>
</dbReference>
<protein>
    <submittedName>
        <fullName evidence="5">Winged helix-turn-helix domain-containing protein</fullName>
    </submittedName>
</protein>
<comment type="caution">
    <text evidence="5">The sequence shown here is derived from an EMBL/GenBank/DDBJ whole genome shotgun (WGS) entry which is preliminary data.</text>
</comment>
<dbReference type="Gene3D" id="3.40.50.300">
    <property type="entry name" value="P-loop containing nucleotide triphosphate hydrolases"/>
    <property type="match status" value="1"/>
</dbReference>
<dbReference type="PANTHER" id="PTHR47691:SF3">
    <property type="entry name" value="HTH-TYPE TRANSCRIPTIONAL REGULATOR RV0890C-RELATED"/>
    <property type="match status" value="1"/>
</dbReference>
<dbReference type="RefSeq" id="WP_259622485.1">
    <property type="nucleotide sequence ID" value="NZ_JANYMP010000003.1"/>
</dbReference>
<sequence>MRFGVLGPLAAWTTDGHPVRVSEVKVRALLAVLLIEAGRPVSVDRLVHDLWGDRPPASPSNSVQTKVSQLRRMLEDGEPGARRLVVRQAPGYLLRVEPDEVDVTRFRALAARAAAVDDPRRRVALWSEALALWRGPALADFADEPFATAVVAQWEEERLGALEGHVEARIDLGEHAAVIGELTDLTERHPLRERLHAARMRALYRSGRQTEALAGFRALRERLADELGVAPGPELAAVHQAILEQNLEAAPARPSSNLPAPVSDLIGRDEAVAEVADLVGKHRLVTLTGPGGVGKTRLAVETARRTAARDGTWLVEFAGPVDAPVDEVVAAELGLREDTGTTVEALRSKQMLLVLDNCERQVGSVARFVARLLAAAPGVRVLATSQEPLELAGELLWPVPPLEVPDETEHPPEFSAVQLFVARAAAAAPGFRLTFDNVEAVAAICRRLDGIPLALEMAATRVRALGVHELLDRLDDRFRLLATGHRDAPARQRTLRAVIDWSWELLSEAERAVLSGLAVHAESCSLEAAERVCGGEDVVDQVVRLVGRSLVVVLPGPRYRLLESVTAYCLERLRESGELDASRRAHLDYYTDLAERADGRLRGGEQRTWLSRLTAEGPNLRSALDHAVRDGAADAALRLVNAQAWYWFLRGRLREGQRSLTTALSVVGGDERQRARATAWLAGFEALIGEGGGLAERAEKALAGFEGVDDPAGLARAQWFLSHVLIGSGDLDALADLAGRALVGVTAVGDRWGEAAVLSTLAAQARPRGSLGDARQHGERSAEVFRSLGDRWGQVKAADVLSSLAEIDGDYGEAERLHLEALRGAEELGLGIEMSYELSGLGRIALLRGDYERAEGLHRQALRLASAQSHLRGAQFAEVGLGLGARRQGRLDEAEEHLTAWLRWCREVDGDLGVALIMAELGFVAEQRGEAELALARQAEGHRAAKATGDPRAVALSMEGLAGAYALAGDHLRAARLLGAAAEARGRPLPRGERGDVDRISAAVELALGAEVFRVEFGHGLEGAEEVMAVG</sequence>
<dbReference type="SMART" id="SM01043">
    <property type="entry name" value="BTAD"/>
    <property type="match status" value="1"/>
</dbReference>
<evidence type="ECO:0000256" key="2">
    <source>
        <dbReference type="ARBA" id="ARBA00023125"/>
    </source>
</evidence>
<dbReference type="GO" id="GO:0000160">
    <property type="term" value="P:phosphorelay signal transduction system"/>
    <property type="evidence" value="ECO:0007669"/>
    <property type="project" value="InterPro"/>
</dbReference>
<organism evidence="5 6">
    <name type="scientific">Umezawaea endophytica</name>
    <dbReference type="NCBI Taxonomy" id="1654476"/>
    <lineage>
        <taxon>Bacteria</taxon>
        <taxon>Bacillati</taxon>
        <taxon>Actinomycetota</taxon>
        <taxon>Actinomycetes</taxon>
        <taxon>Pseudonocardiales</taxon>
        <taxon>Pseudonocardiaceae</taxon>
        <taxon>Umezawaea</taxon>
    </lineage>
</organism>
<dbReference type="PROSITE" id="PS51755">
    <property type="entry name" value="OMPR_PHOB"/>
    <property type="match status" value="1"/>
</dbReference>
<dbReference type="SUPFAM" id="SSF46894">
    <property type="entry name" value="C-terminal effector domain of the bipartite response regulators"/>
    <property type="match status" value="1"/>
</dbReference>
<dbReference type="InterPro" id="IPR027417">
    <property type="entry name" value="P-loop_NTPase"/>
</dbReference>
<feature type="domain" description="OmpR/PhoB-type" evidence="4">
    <location>
        <begin position="1"/>
        <end position="96"/>
    </location>
</feature>
<dbReference type="Pfam" id="PF00486">
    <property type="entry name" value="Trans_reg_C"/>
    <property type="match status" value="1"/>
</dbReference>
<evidence type="ECO:0000313" key="6">
    <source>
        <dbReference type="Proteomes" id="UP001141259"/>
    </source>
</evidence>
<dbReference type="GO" id="GO:0006355">
    <property type="term" value="P:regulation of DNA-templated transcription"/>
    <property type="evidence" value="ECO:0007669"/>
    <property type="project" value="InterPro"/>
</dbReference>
<evidence type="ECO:0000256" key="3">
    <source>
        <dbReference type="PROSITE-ProRule" id="PRU01091"/>
    </source>
</evidence>
<evidence type="ECO:0000256" key="1">
    <source>
        <dbReference type="ARBA" id="ARBA00005820"/>
    </source>
</evidence>
<dbReference type="InterPro" id="IPR011990">
    <property type="entry name" value="TPR-like_helical_dom_sf"/>
</dbReference>
<name>A0A9X3AE80_9PSEU</name>
<dbReference type="AlphaFoldDB" id="A0A9X3AE80"/>
<dbReference type="SMART" id="SM00862">
    <property type="entry name" value="Trans_reg_C"/>
    <property type="match status" value="1"/>
</dbReference>
<feature type="DNA-binding region" description="OmpR/PhoB-type" evidence="3">
    <location>
        <begin position="1"/>
        <end position="96"/>
    </location>
</feature>
<dbReference type="InterPro" id="IPR001867">
    <property type="entry name" value="OmpR/PhoB-type_DNA-bd"/>
</dbReference>
<dbReference type="SUPFAM" id="SSF52540">
    <property type="entry name" value="P-loop containing nucleoside triphosphate hydrolases"/>
    <property type="match status" value="1"/>
</dbReference>
<reference evidence="5" key="1">
    <citation type="submission" date="2022-08" db="EMBL/GenBank/DDBJ databases">
        <authorList>
            <person name="Tistechok S."/>
            <person name="Samborskyy M."/>
            <person name="Roman I."/>
        </authorList>
    </citation>
    <scope>NUCLEOTIDE SEQUENCE</scope>
    <source>
        <strain evidence="5">DSM 103496</strain>
    </source>
</reference>
<dbReference type="PANTHER" id="PTHR47691">
    <property type="entry name" value="REGULATOR-RELATED"/>
    <property type="match status" value="1"/>
</dbReference>
<dbReference type="Gene3D" id="1.10.10.10">
    <property type="entry name" value="Winged helix-like DNA-binding domain superfamily/Winged helix DNA-binding domain"/>
    <property type="match status" value="1"/>
</dbReference>
<evidence type="ECO:0000313" key="5">
    <source>
        <dbReference type="EMBL" id="MCS7476972.1"/>
    </source>
</evidence>
<dbReference type="SUPFAM" id="SSF48452">
    <property type="entry name" value="TPR-like"/>
    <property type="match status" value="3"/>
</dbReference>
<dbReference type="Proteomes" id="UP001141259">
    <property type="component" value="Unassembled WGS sequence"/>
</dbReference>
<dbReference type="PRINTS" id="PR00364">
    <property type="entry name" value="DISEASERSIST"/>
</dbReference>
<proteinExistence type="inferred from homology"/>
<dbReference type="CDD" id="cd15831">
    <property type="entry name" value="BTAD"/>
    <property type="match status" value="1"/>
</dbReference>
<evidence type="ECO:0000259" key="4">
    <source>
        <dbReference type="PROSITE" id="PS51755"/>
    </source>
</evidence>
<dbReference type="EMBL" id="JANYMP010000003">
    <property type="protein sequence ID" value="MCS7476972.1"/>
    <property type="molecule type" value="Genomic_DNA"/>
</dbReference>
<dbReference type="Gene3D" id="1.25.40.10">
    <property type="entry name" value="Tetratricopeptide repeat domain"/>
    <property type="match status" value="2"/>
</dbReference>
<dbReference type="Pfam" id="PF03704">
    <property type="entry name" value="BTAD"/>
    <property type="match status" value="1"/>
</dbReference>
<accession>A0A9X3AE80</accession>
<keyword evidence="2 3" id="KW-0238">DNA-binding</keyword>
<dbReference type="GO" id="GO:0003677">
    <property type="term" value="F:DNA binding"/>
    <property type="evidence" value="ECO:0007669"/>
    <property type="project" value="UniProtKB-UniRule"/>
</dbReference>
<comment type="similarity">
    <text evidence="1">Belongs to the AfsR/DnrI/RedD regulatory family.</text>
</comment>